<feature type="domain" description="HAMP" evidence="13">
    <location>
        <begin position="307"/>
        <end position="359"/>
    </location>
</feature>
<keyword evidence="15" id="KW-1185">Reference proteome</keyword>
<dbReference type="CDD" id="cd06225">
    <property type="entry name" value="HAMP"/>
    <property type="match status" value="1"/>
</dbReference>
<dbReference type="Proteomes" id="UP000242497">
    <property type="component" value="Unassembled WGS sequence"/>
</dbReference>
<dbReference type="SMART" id="SM00283">
    <property type="entry name" value="MA"/>
    <property type="match status" value="1"/>
</dbReference>
<feature type="coiled-coil region" evidence="10">
    <location>
        <begin position="449"/>
        <end position="483"/>
    </location>
</feature>
<evidence type="ECO:0000256" key="7">
    <source>
        <dbReference type="ARBA" id="ARBA00023224"/>
    </source>
</evidence>
<proteinExistence type="inferred from homology"/>
<evidence type="ECO:0000256" key="1">
    <source>
        <dbReference type="ARBA" id="ARBA00004651"/>
    </source>
</evidence>
<evidence type="ECO:0000256" key="9">
    <source>
        <dbReference type="PROSITE-ProRule" id="PRU00284"/>
    </source>
</evidence>
<keyword evidence="6 11" id="KW-0472">Membrane</keyword>
<evidence type="ECO:0000256" key="11">
    <source>
        <dbReference type="SAM" id="Phobius"/>
    </source>
</evidence>
<organism evidence="14 15">
    <name type="scientific">Tepidibacter formicigenes DSM 15518</name>
    <dbReference type="NCBI Taxonomy" id="1123349"/>
    <lineage>
        <taxon>Bacteria</taxon>
        <taxon>Bacillati</taxon>
        <taxon>Bacillota</taxon>
        <taxon>Clostridia</taxon>
        <taxon>Peptostreptococcales</taxon>
        <taxon>Peptostreptococcaceae</taxon>
        <taxon>Tepidibacter</taxon>
    </lineage>
</organism>
<dbReference type="Pfam" id="PF00015">
    <property type="entry name" value="MCPsignal"/>
    <property type="match status" value="1"/>
</dbReference>
<dbReference type="PROSITE" id="PS50885">
    <property type="entry name" value="HAMP"/>
    <property type="match status" value="1"/>
</dbReference>
<dbReference type="Pfam" id="PF02743">
    <property type="entry name" value="dCache_1"/>
    <property type="match status" value="1"/>
</dbReference>
<dbReference type="EMBL" id="FRAE01000025">
    <property type="protein sequence ID" value="SHJ98596.1"/>
    <property type="molecule type" value="Genomic_DNA"/>
</dbReference>
<name>A0A1M6NSG0_9FIRM</name>
<dbReference type="RefSeq" id="WP_084605577.1">
    <property type="nucleotide sequence ID" value="NZ_FRAE01000025.1"/>
</dbReference>
<evidence type="ECO:0000313" key="14">
    <source>
        <dbReference type="EMBL" id="SHJ98596.1"/>
    </source>
</evidence>
<dbReference type="Gene3D" id="6.10.340.10">
    <property type="match status" value="1"/>
</dbReference>
<dbReference type="SUPFAM" id="SSF58104">
    <property type="entry name" value="Methyl-accepting chemotaxis protein (MCP) signaling domain"/>
    <property type="match status" value="1"/>
</dbReference>
<evidence type="ECO:0000259" key="13">
    <source>
        <dbReference type="PROSITE" id="PS50885"/>
    </source>
</evidence>
<dbReference type="Pfam" id="PF00672">
    <property type="entry name" value="HAMP"/>
    <property type="match status" value="1"/>
</dbReference>
<dbReference type="Gene3D" id="1.10.287.950">
    <property type="entry name" value="Methyl-accepting chemotaxis protein"/>
    <property type="match status" value="1"/>
</dbReference>
<keyword evidence="5 11" id="KW-1133">Transmembrane helix</keyword>
<evidence type="ECO:0000256" key="6">
    <source>
        <dbReference type="ARBA" id="ARBA00023136"/>
    </source>
</evidence>
<dbReference type="GO" id="GO:0007165">
    <property type="term" value="P:signal transduction"/>
    <property type="evidence" value="ECO:0007669"/>
    <property type="project" value="UniProtKB-KW"/>
</dbReference>
<dbReference type="InterPro" id="IPR004089">
    <property type="entry name" value="MCPsignal_dom"/>
</dbReference>
<protein>
    <submittedName>
        <fullName evidence="14">Methyl-accepting chemotaxis protein</fullName>
    </submittedName>
</protein>
<evidence type="ECO:0000256" key="2">
    <source>
        <dbReference type="ARBA" id="ARBA00022475"/>
    </source>
</evidence>
<keyword evidence="2" id="KW-1003">Cell membrane</keyword>
<feature type="transmembrane region" description="Helical" evidence="11">
    <location>
        <begin position="283"/>
        <end position="305"/>
    </location>
</feature>
<evidence type="ECO:0000256" key="8">
    <source>
        <dbReference type="ARBA" id="ARBA00029447"/>
    </source>
</evidence>
<keyword evidence="10" id="KW-0175">Coiled coil</keyword>
<dbReference type="Gene3D" id="3.30.450.20">
    <property type="entry name" value="PAS domain"/>
    <property type="match status" value="2"/>
</dbReference>
<evidence type="ECO:0000313" key="15">
    <source>
        <dbReference type="Proteomes" id="UP000242497"/>
    </source>
</evidence>
<keyword evidence="7 9" id="KW-0807">Transducer</keyword>
<dbReference type="GO" id="GO:0006935">
    <property type="term" value="P:chemotaxis"/>
    <property type="evidence" value="ECO:0007669"/>
    <property type="project" value="UniProtKB-KW"/>
</dbReference>
<dbReference type="SUPFAM" id="SSF103190">
    <property type="entry name" value="Sensory domain-like"/>
    <property type="match status" value="1"/>
</dbReference>
<evidence type="ECO:0000256" key="3">
    <source>
        <dbReference type="ARBA" id="ARBA00022500"/>
    </source>
</evidence>
<dbReference type="GO" id="GO:0005886">
    <property type="term" value="C:plasma membrane"/>
    <property type="evidence" value="ECO:0007669"/>
    <property type="project" value="UniProtKB-SubCell"/>
</dbReference>
<dbReference type="InterPro" id="IPR003660">
    <property type="entry name" value="HAMP_dom"/>
</dbReference>
<dbReference type="CDD" id="cd12913">
    <property type="entry name" value="PDC1_MCP_like"/>
    <property type="match status" value="1"/>
</dbReference>
<evidence type="ECO:0000256" key="4">
    <source>
        <dbReference type="ARBA" id="ARBA00022692"/>
    </source>
</evidence>
<dbReference type="CDD" id="cd11386">
    <property type="entry name" value="MCP_signal"/>
    <property type="match status" value="1"/>
</dbReference>
<reference evidence="15" key="1">
    <citation type="submission" date="2016-11" db="EMBL/GenBank/DDBJ databases">
        <authorList>
            <person name="Varghese N."/>
            <person name="Submissions S."/>
        </authorList>
    </citation>
    <scope>NUCLEOTIDE SEQUENCE [LARGE SCALE GENOMIC DNA]</scope>
    <source>
        <strain evidence="15">DSM 15518</strain>
    </source>
</reference>
<dbReference type="PROSITE" id="PS50111">
    <property type="entry name" value="CHEMOTAXIS_TRANSDUC_2"/>
    <property type="match status" value="1"/>
</dbReference>
<dbReference type="PANTHER" id="PTHR32089">
    <property type="entry name" value="METHYL-ACCEPTING CHEMOTAXIS PROTEIN MCPB"/>
    <property type="match status" value="1"/>
</dbReference>
<sequence length="664" mass="73846">MMKMGIKGKLIFMFVILITIPLIFLGIGSHKKALDIIEGDLKELSITTLDGIEISINNYLSGFEKNINMLSNNIDLKDILIHPEYEPFMMGLFQGIIDSHEDVISIYMGTKDKTMFTYPNEEYEEGFDPSTRSWYKNAYEKNSVSWTQPYIDVHTNKLVVTVSSPVYNDNNEFVGVVGMDILLDTLSNSISKMRIGNNGYPFIIDSNGIFMTHKNKSKIGKKLETKEIITALEKQKQGNVSYKYNEDGKIREKFAAFRTMDKTGWKIVGTLYVDEIFDRAHSMMYNTIIIGGLSLLGAILISYIFSKGLTKLIEALAFDMEKIKEGDLTVRSNIKTNDELGKLASNFNDTIDKLSTLIKNIQEVSFEVRNSSENLAATAQETSATSDQVATTVEEIAKGAQLQAEDAEKGAILISNLSDKLNELANNTDDMFISAENVVNSNLQGFEEVEDLKEKTDQNTNEIKRIEKAVLELNNKSKDIEDILNTITSIADQTNLLALNASIEAARAGEHGKGFAVVADEIRKLAEGSRNAADEIKGIVENIQNNSENTVKIMNEVKNVSNEQVGAVSKVNNSFDTISKSVSDITYKISSIREFVNNMNEEKDLIVESIQNMSAVSEESASSSEEVSASMQEQAMAIEEVAKAADKLNGLSMKLNEEIKIFKI</sequence>
<evidence type="ECO:0000259" key="12">
    <source>
        <dbReference type="PROSITE" id="PS50111"/>
    </source>
</evidence>
<evidence type="ECO:0000256" key="5">
    <source>
        <dbReference type="ARBA" id="ARBA00022989"/>
    </source>
</evidence>
<evidence type="ECO:0000256" key="10">
    <source>
        <dbReference type="SAM" id="Coils"/>
    </source>
</evidence>
<dbReference type="InterPro" id="IPR029151">
    <property type="entry name" value="Sensor-like_sf"/>
</dbReference>
<accession>A0A1M6NSG0</accession>
<dbReference type="PANTHER" id="PTHR32089:SF114">
    <property type="entry name" value="METHYL-ACCEPTING CHEMOTAXIS PROTEIN MCPB"/>
    <property type="match status" value="1"/>
</dbReference>
<dbReference type="CDD" id="cd12912">
    <property type="entry name" value="PDC2_MCP_like"/>
    <property type="match status" value="1"/>
</dbReference>
<dbReference type="InterPro" id="IPR033479">
    <property type="entry name" value="dCache_1"/>
</dbReference>
<comment type="subcellular location">
    <subcellularLocation>
        <location evidence="1">Cell membrane</location>
        <topology evidence="1">Multi-pass membrane protein</topology>
    </subcellularLocation>
</comment>
<dbReference type="AlphaFoldDB" id="A0A1M6NSG0"/>
<dbReference type="STRING" id="1123349.SAMN02744037_01351"/>
<dbReference type="OrthoDB" id="13222at2"/>
<dbReference type="SMART" id="SM00304">
    <property type="entry name" value="HAMP"/>
    <property type="match status" value="1"/>
</dbReference>
<feature type="domain" description="Methyl-accepting transducer" evidence="12">
    <location>
        <begin position="378"/>
        <end position="635"/>
    </location>
</feature>
<gene>
    <name evidence="14" type="ORF">SAMN02744037_01351</name>
</gene>
<keyword evidence="3" id="KW-0145">Chemotaxis</keyword>
<keyword evidence="4 11" id="KW-0812">Transmembrane</keyword>
<comment type="similarity">
    <text evidence="8">Belongs to the methyl-accepting chemotaxis (MCP) protein family.</text>
</comment>